<feature type="compositionally biased region" description="Basic residues" evidence="2">
    <location>
        <begin position="162"/>
        <end position="171"/>
    </location>
</feature>
<feature type="compositionally biased region" description="Basic and acidic residues" evidence="2">
    <location>
        <begin position="146"/>
        <end position="161"/>
    </location>
</feature>
<dbReference type="GO" id="GO:0034967">
    <property type="term" value="C:Set3 complex"/>
    <property type="evidence" value="ECO:0007669"/>
    <property type="project" value="TreeGrafter"/>
</dbReference>
<feature type="compositionally biased region" description="Pro residues" evidence="2">
    <location>
        <begin position="196"/>
        <end position="206"/>
    </location>
</feature>
<dbReference type="Gene3D" id="2.170.270.10">
    <property type="entry name" value="SET domain"/>
    <property type="match status" value="1"/>
</dbReference>
<dbReference type="InterPro" id="IPR001214">
    <property type="entry name" value="SET_dom"/>
</dbReference>
<feature type="compositionally biased region" description="Polar residues" evidence="2">
    <location>
        <begin position="664"/>
        <end position="687"/>
    </location>
</feature>
<feature type="compositionally biased region" description="Basic residues" evidence="2">
    <location>
        <begin position="489"/>
        <end position="498"/>
    </location>
</feature>
<dbReference type="SUPFAM" id="SSF82199">
    <property type="entry name" value="SET domain"/>
    <property type="match status" value="1"/>
</dbReference>
<dbReference type="InterPro" id="IPR046341">
    <property type="entry name" value="SET_dom_sf"/>
</dbReference>
<dbReference type="Pfam" id="PF00856">
    <property type="entry name" value="SET"/>
    <property type="match status" value="1"/>
</dbReference>
<protein>
    <recommendedName>
        <fullName evidence="3">SET domain-containing protein</fullName>
    </recommendedName>
</protein>
<organism evidence="4 5">
    <name type="scientific">Hyaloscypha hepaticicola</name>
    <dbReference type="NCBI Taxonomy" id="2082293"/>
    <lineage>
        <taxon>Eukaryota</taxon>
        <taxon>Fungi</taxon>
        <taxon>Dikarya</taxon>
        <taxon>Ascomycota</taxon>
        <taxon>Pezizomycotina</taxon>
        <taxon>Leotiomycetes</taxon>
        <taxon>Helotiales</taxon>
        <taxon>Hyaloscyphaceae</taxon>
        <taxon>Hyaloscypha</taxon>
    </lineage>
</organism>
<dbReference type="Gene3D" id="3.30.40.10">
    <property type="entry name" value="Zinc/RING finger domain, C3HC4 (zinc finger)"/>
    <property type="match status" value="1"/>
</dbReference>
<evidence type="ECO:0000256" key="1">
    <source>
        <dbReference type="ARBA" id="ARBA00022853"/>
    </source>
</evidence>
<feature type="compositionally biased region" description="Polar residues" evidence="2">
    <location>
        <begin position="640"/>
        <end position="656"/>
    </location>
</feature>
<dbReference type="GO" id="GO:0006355">
    <property type="term" value="P:regulation of DNA-templated transcription"/>
    <property type="evidence" value="ECO:0007669"/>
    <property type="project" value="TreeGrafter"/>
</dbReference>
<feature type="compositionally biased region" description="Basic and acidic residues" evidence="2">
    <location>
        <begin position="562"/>
        <end position="581"/>
    </location>
</feature>
<evidence type="ECO:0000313" key="4">
    <source>
        <dbReference type="EMBL" id="PMD23103.1"/>
    </source>
</evidence>
<dbReference type="STRING" id="1745343.A0A2J6QA13"/>
<dbReference type="GO" id="GO:0006325">
    <property type="term" value="P:chromatin organization"/>
    <property type="evidence" value="ECO:0007669"/>
    <property type="project" value="UniProtKB-KW"/>
</dbReference>
<feature type="domain" description="SET" evidence="3">
    <location>
        <begin position="283"/>
        <end position="408"/>
    </location>
</feature>
<dbReference type="InterPro" id="IPR011011">
    <property type="entry name" value="Znf_FYVE_PHD"/>
</dbReference>
<dbReference type="Proteomes" id="UP000235672">
    <property type="component" value="Unassembled WGS sequence"/>
</dbReference>
<keyword evidence="5" id="KW-1185">Reference proteome</keyword>
<feature type="compositionally biased region" description="Polar residues" evidence="2">
    <location>
        <begin position="499"/>
        <end position="514"/>
    </location>
</feature>
<feature type="compositionally biased region" description="Polar residues" evidence="2">
    <location>
        <begin position="621"/>
        <end position="632"/>
    </location>
</feature>
<dbReference type="OrthoDB" id="1928087at2759"/>
<dbReference type="PROSITE" id="PS50280">
    <property type="entry name" value="SET"/>
    <property type="match status" value="1"/>
</dbReference>
<evidence type="ECO:0000313" key="5">
    <source>
        <dbReference type="Proteomes" id="UP000235672"/>
    </source>
</evidence>
<feature type="compositionally biased region" description="Polar residues" evidence="2">
    <location>
        <begin position="172"/>
        <end position="181"/>
    </location>
</feature>
<accession>A0A2J6QA13</accession>
<name>A0A2J6QA13_9HELO</name>
<proteinExistence type="predicted"/>
<evidence type="ECO:0000256" key="2">
    <source>
        <dbReference type="SAM" id="MobiDB-lite"/>
    </source>
</evidence>
<dbReference type="PANTHER" id="PTHR46462:SF3">
    <property type="entry name" value="UPSET, ISOFORM A"/>
    <property type="match status" value="1"/>
</dbReference>
<dbReference type="AlphaFoldDB" id="A0A2J6QA13"/>
<evidence type="ECO:0000259" key="3">
    <source>
        <dbReference type="PROSITE" id="PS50280"/>
    </source>
</evidence>
<sequence length="1006" mass="110849">MTERPVSITTQIATPSQAAFNLTPSVSASDALPIVESADEEPYTIKCICDFSDDDGNTIYCETCDTWQHIECFYPGRVDDASREEFDHSCADCKPRPLDRRHATERQRHQRQNKAINDTGDKKTKRPPSKSHKKKSRPSDLQVNGYHDHEGHKNGSPQEHHTHPKKVKGHRSNQSVSSQLKRSPPFNSRPHNHVHPPSPAHTPPDLPNSSKVHTYSEIFLALYDQDHPSRVSSSNSFASLSVTNSLALWLQNPNHLQADAGVVKEDVFQYLKVPTDQLKWPELRVESKETTINDTTLRWRHLITPTSLSQAGRIGELNGLIGFQKDYCDDAENRWNVLVHPRPFVFFPPRLPLFIDTRQEGSICRYVRRSCHPNTTLETFIALGNEYHFWLTSERPLAANEQITIPWDFRFPGQYQSRFLHLLNLNDDDGAPFDGTDINDEEYNLLTSTINLVLSDHGGCACDLGNDCAFARFSRNYNQKLQTHSNGVKSKKGRKSKQNHISPTSTGHATNSRAASEGQQEQYEDDDDDGRSASDCARSKPHSRDLTPSQGVGETNGILTEPSDREKRKLAMLEDTFRKMEQGQPLRKKKRVSDSSTANVPLNTSQSTPKPRQRSVAPRMSITQPAPSNSNGHRSRQYVDASTSRRQSGSPFSALSPTAALPSPDNQISRNGSMTARSRQASATPKSAYTDAAVQTDEVENAWWNDPKPKPIRSIVPLSKRLLKNRHRLQAQFEVQTCQQTFTSVDSEESNVQTSPTASMDLDIPNPYEERYHLESPTDARARNPSISSSTASVDVTSTFADMPMTDAPAITVSTTIKPPPPPWPGQPYTALDGSQPLSGQRSPDLRVQMPSAPVFSIPNMSGPLSGPVTPSSASGSLAQSPLGTVHPNGMFPSPSVNGLGQHPSPVKTTKKLSLSDYKAARMKKSDTLGANKASTGTSPTVTPAVLKLSSSIVEEANAYDGLEGPAITDSPMVERSADPIGSGVGLIPDPASRHDMPAERSNGTM</sequence>
<feature type="region of interest" description="Disordered" evidence="2">
    <location>
        <begin position="964"/>
        <end position="1006"/>
    </location>
</feature>
<feature type="region of interest" description="Disordered" evidence="2">
    <location>
        <begin position="817"/>
        <end position="845"/>
    </location>
</feature>
<dbReference type="PANTHER" id="PTHR46462">
    <property type="entry name" value="UPSET, ISOFORM A"/>
    <property type="match status" value="1"/>
</dbReference>
<dbReference type="GO" id="GO:0070210">
    <property type="term" value="C:Rpd3L-Expanded complex"/>
    <property type="evidence" value="ECO:0007669"/>
    <property type="project" value="TreeGrafter"/>
</dbReference>
<gene>
    <name evidence="4" type="ORF">NA56DRAFT_59646</name>
</gene>
<feature type="region of interest" description="Disordered" evidence="2">
    <location>
        <begin position="89"/>
        <end position="211"/>
    </location>
</feature>
<dbReference type="SUPFAM" id="SSF57903">
    <property type="entry name" value="FYVE/PHD zinc finger"/>
    <property type="match status" value="1"/>
</dbReference>
<feature type="region of interest" description="Disordered" evidence="2">
    <location>
        <begin position="481"/>
        <end position="693"/>
    </location>
</feature>
<feature type="compositionally biased region" description="Basic and acidic residues" evidence="2">
    <location>
        <begin position="89"/>
        <end position="107"/>
    </location>
</feature>
<dbReference type="EMBL" id="KZ613475">
    <property type="protein sequence ID" value="PMD23103.1"/>
    <property type="molecule type" value="Genomic_DNA"/>
</dbReference>
<dbReference type="InterPro" id="IPR013083">
    <property type="entry name" value="Znf_RING/FYVE/PHD"/>
</dbReference>
<reference evidence="4 5" key="1">
    <citation type="submission" date="2016-05" db="EMBL/GenBank/DDBJ databases">
        <title>A degradative enzymes factory behind the ericoid mycorrhizal symbiosis.</title>
        <authorList>
            <consortium name="DOE Joint Genome Institute"/>
            <person name="Martino E."/>
            <person name="Morin E."/>
            <person name="Grelet G."/>
            <person name="Kuo A."/>
            <person name="Kohler A."/>
            <person name="Daghino S."/>
            <person name="Barry K."/>
            <person name="Choi C."/>
            <person name="Cichocki N."/>
            <person name="Clum A."/>
            <person name="Copeland A."/>
            <person name="Hainaut M."/>
            <person name="Haridas S."/>
            <person name="Labutti K."/>
            <person name="Lindquist E."/>
            <person name="Lipzen A."/>
            <person name="Khouja H.-R."/>
            <person name="Murat C."/>
            <person name="Ohm R."/>
            <person name="Olson A."/>
            <person name="Spatafora J."/>
            <person name="Veneault-Fourrey C."/>
            <person name="Henrissat B."/>
            <person name="Grigoriev I."/>
            <person name="Martin F."/>
            <person name="Perotto S."/>
        </authorList>
    </citation>
    <scope>NUCLEOTIDE SEQUENCE [LARGE SCALE GENOMIC DNA]</scope>
    <source>
        <strain evidence="4 5">UAMH 7357</strain>
    </source>
</reference>
<feature type="compositionally biased region" description="Polar residues" evidence="2">
    <location>
        <begin position="594"/>
        <end position="610"/>
    </location>
</feature>
<keyword evidence="1" id="KW-0156">Chromatin regulator</keyword>
<feature type="compositionally biased region" description="Basic residues" evidence="2">
    <location>
        <begin position="123"/>
        <end position="136"/>
    </location>
</feature>